<evidence type="ECO:0000313" key="1">
    <source>
        <dbReference type="EMBL" id="JAH53099.1"/>
    </source>
</evidence>
<organism evidence="1">
    <name type="scientific">Anguilla anguilla</name>
    <name type="common">European freshwater eel</name>
    <name type="synonym">Muraena anguilla</name>
    <dbReference type="NCBI Taxonomy" id="7936"/>
    <lineage>
        <taxon>Eukaryota</taxon>
        <taxon>Metazoa</taxon>
        <taxon>Chordata</taxon>
        <taxon>Craniata</taxon>
        <taxon>Vertebrata</taxon>
        <taxon>Euteleostomi</taxon>
        <taxon>Actinopterygii</taxon>
        <taxon>Neopterygii</taxon>
        <taxon>Teleostei</taxon>
        <taxon>Anguilliformes</taxon>
        <taxon>Anguillidae</taxon>
        <taxon>Anguilla</taxon>
    </lineage>
</organism>
<sequence length="19" mass="2387">MKFTLILYKRRFLKVSCHC</sequence>
<dbReference type="EMBL" id="GBXM01055478">
    <property type="protein sequence ID" value="JAH53099.1"/>
    <property type="molecule type" value="Transcribed_RNA"/>
</dbReference>
<proteinExistence type="predicted"/>
<protein>
    <submittedName>
        <fullName evidence="1">Uncharacterized protein</fullName>
    </submittedName>
</protein>
<dbReference type="AlphaFoldDB" id="A0A0E9THD6"/>
<accession>A0A0E9THD6</accession>
<reference evidence="1" key="1">
    <citation type="submission" date="2014-11" db="EMBL/GenBank/DDBJ databases">
        <authorList>
            <person name="Amaro Gonzalez C."/>
        </authorList>
    </citation>
    <scope>NUCLEOTIDE SEQUENCE</scope>
</reference>
<name>A0A0E9THD6_ANGAN</name>
<reference evidence="1" key="2">
    <citation type="journal article" date="2015" name="Fish Shellfish Immunol.">
        <title>Early steps in the European eel (Anguilla anguilla)-Vibrio vulnificus interaction in the gills: Role of the RtxA13 toxin.</title>
        <authorList>
            <person name="Callol A."/>
            <person name="Pajuelo D."/>
            <person name="Ebbesson L."/>
            <person name="Teles M."/>
            <person name="MacKenzie S."/>
            <person name="Amaro C."/>
        </authorList>
    </citation>
    <scope>NUCLEOTIDE SEQUENCE</scope>
</reference>